<evidence type="ECO:0000256" key="1">
    <source>
        <dbReference type="SAM" id="MobiDB-lite"/>
    </source>
</evidence>
<sequence length="409" mass="45910">MAMTVETGPVEPTSSAREPESDPARTLVILEMIFCDNESDAQILATYFSRFEITLASVLAQDVPPDAELLVTLHMSRDKVEWIDRVDDMIREVGRSPRLRCNIHLYDHPPEGYPGGDLSRVDWVKGPNKHSPHRERLFLEAHEGLHVDRYRRVLRVNLDDDDLWFPWHVRNLCDAARAARLSPEVSHAGPLALGILDSIIGYVQEGSTTLDVQRLKRTLTGQKFYVIDSPESVDALAPYSSLGVPERIDAEFHERFGKREIGLYGIVGLVPSFVYVRWGQNLSRQGKQYLEVTTFGQVEISGPAAALDLNESEIPHSVDGLRVVVPGDGELRVNVRRNARGLLVTTNLEDFPAGAEVCYYLIHRRNRADARWYSSDPEMTFRDAPPSSSVRAFVRVGTEVVAQAESRAV</sequence>
<reference evidence="3" key="1">
    <citation type="journal article" date="2019" name="Int. J. Syst. Evol. Microbiol.">
        <title>The Global Catalogue of Microorganisms (GCM) 10K type strain sequencing project: providing services to taxonomists for standard genome sequencing and annotation.</title>
        <authorList>
            <consortium name="The Broad Institute Genomics Platform"/>
            <consortium name="The Broad Institute Genome Sequencing Center for Infectious Disease"/>
            <person name="Wu L."/>
            <person name="Ma J."/>
        </authorList>
    </citation>
    <scope>NUCLEOTIDE SEQUENCE [LARGE SCALE GENOMIC DNA]</scope>
    <source>
        <strain evidence="3">JCM 11650</strain>
    </source>
</reference>
<feature type="region of interest" description="Disordered" evidence="1">
    <location>
        <begin position="1"/>
        <end position="22"/>
    </location>
</feature>
<evidence type="ECO:0000313" key="2">
    <source>
        <dbReference type="EMBL" id="MFD1834935.1"/>
    </source>
</evidence>
<dbReference type="RefSeq" id="WP_343904156.1">
    <property type="nucleotide sequence ID" value="NZ_BAAAIS010000002.1"/>
</dbReference>
<dbReference type="Proteomes" id="UP001597280">
    <property type="component" value="Unassembled WGS sequence"/>
</dbReference>
<accession>A0ABW4PXP0</accession>
<organism evidence="2 3">
    <name type="scientific">Brachybacterium rhamnosum</name>
    <dbReference type="NCBI Taxonomy" id="173361"/>
    <lineage>
        <taxon>Bacteria</taxon>
        <taxon>Bacillati</taxon>
        <taxon>Actinomycetota</taxon>
        <taxon>Actinomycetes</taxon>
        <taxon>Micrococcales</taxon>
        <taxon>Dermabacteraceae</taxon>
        <taxon>Brachybacterium</taxon>
    </lineage>
</organism>
<keyword evidence="3" id="KW-1185">Reference proteome</keyword>
<protein>
    <submittedName>
        <fullName evidence="2">Uncharacterized protein</fullName>
    </submittedName>
</protein>
<dbReference type="EMBL" id="JBHUFL010000002">
    <property type="protein sequence ID" value="MFD1834935.1"/>
    <property type="molecule type" value="Genomic_DNA"/>
</dbReference>
<gene>
    <name evidence="2" type="ORF">ACFSDA_07575</name>
</gene>
<name>A0ABW4PXP0_9MICO</name>
<comment type="caution">
    <text evidence="2">The sequence shown here is derived from an EMBL/GenBank/DDBJ whole genome shotgun (WGS) entry which is preliminary data.</text>
</comment>
<evidence type="ECO:0000313" key="3">
    <source>
        <dbReference type="Proteomes" id="UP001597280"/>
    </source>
</evidence>
<proteinExistence type="predicted"/>